<keyword evidence="1" id="KW-0812">Transmembrane</keyword>
<keyword evidence="1" id="KW-1133">Transmembrane helix</keyword>
<name>A0ABN0UQ48_9ACTN</name>
<evidence type="ECO:0000256" key="1">
    <source>
        <dbReference type="SAM" id="Phobius"/>
    </source>
</evidence>
<dbReference type="EMBL" id="BAAAGX010000018">
    <property type="protein sequence ID" value="GAA0257895.1"/>
    <property type="molecule type" value="Genomic_DNA"/>
</dbReference>
<organism evidence="2 3">
    <name type="scientific">Cryptosporangium japonicum</name>
    <dbReference type="NCBI Taxonomy" id="80872"/>
    <lineage>
        <taxon>Bacteria</taxon>
        <taxon>Bacillati</taxon>
        <taxon>Actinomycetota</taxon>
        <taxon>Actinomycetes</taxon>
        <taxon>Cryptosporangiales</taxon>
        <taxon>Cryptosporangiaceae</taxon>
        <taxon>Cryptosporangium</taxon>
    </lineage>
</organism>
<keyword evidence="1" id="KW-0472">Membrane</keyword>
<dbReference type="Proteomes" id="UP001500967">
    <property type="component" value="Unassembled WGS sequence"/>
</dbReference>
<reference evidence="2 3" key="1">
    <citation type="journal article" date="2019" name="Int. J. Syst. Evol. Microbiol.">
        <title>The Global Catalogue of Microorganisms (GCM) 10K type strain sequencing project: providing services to taxonomists for standard genome sequencing and annotation.</title>
        <authorList>
            <consortium name="The Broad Institute Genomics Platform"/>
            <consortium name="The Broad Institute Genome Sequencing Center for Infectious Disease"/>
            <person name="Wu L."/>
            <person name="Ma J."/>
        </authorList>
    </citation>
    <scope>NUCLEOTIDE SEQUENCE [LARGE SCALE GENOMIC DNA]</scope>
    <source>
        <strain evidence="2 3">JCM 10425</strain>
    </source>
</reference>
<protein>
    <recommendedName>
        <fullName evidence="4">DUF1850 domain-containing protein</fullName>
    </recommendedName>
</protein>
<evidence type="ECO:0000313" key="3">
    <source>
        <dbReference type="Proteomes" id="UP001500967"/>
    </source>
</evidence>
<accession>A0ABN0UQ48</accession>
<evidence type="ECO:0008006" key="4">
    <source>
        <dbReference type="Google" id="ProtNLM"/>
    </source>
</evidence>
<proteinExistence type="predicted"/>
<comment type="caution">
    <text evidence="2">The sequence shown here is derived from an EMBL/GenBank/DDBJ whole genome shotgun (WGS) entry which is preliminary data.</text>
</comment>
<keyword evidence="3" id="KW-1185">Reference proteome</keyword>
<feature type="transmembrane region" description="Helical" evidence="1">
    <location>
        <begin position="26"/>
        <end position="45"/>
    </location>
</feature>
<dbReference type="RefSeq" id="WP_344651246.1">
    <property type="nucleotide sequence ID" value="NZ_BAAAGX010000018.1"/>
</dbReference>
<sequence>MDDSLLADAVRPDAKGVRRKLAFRRVVVTILVFVVLLGALGLLGVRSRAVRATANGYTLTVQYAHVARSGLDAPWRVLVHHPNGFSDDIELAVTATYFELFESQGFDPEPSAETADGEYVYLTFDRPSGTDFRLSFDAYVQPSAQLGADGQVRLLIAGRQLTHVGFRTWLLP</sequence>
<gene>
    <name evidence="2" type="ORF">GCM10009539_49070</name>
</gene>
<evidence type="ECO:0000313" key="2">
    <source>
        <dbReference type="EMBL" id="GAA0257895.1"/>
    </source>
</evidence>